<dbReference type="Proteomes" id="UP000276437">
    <property type="component" value="Chromosome"/>
</dbReference>
<dbReference type="Pfam" id="PF05673">
    <property type="entry name" value="DUF815"/>
    <property type="match status" value="1"/>
</dbReference>
<evidence type="ECO:0000313" key="2">
    <source>
        <dbReference type="Proteomes" id="UP000276437"/>
    </source>
</evidence>
<protein>
    <submittedName>
        <fullName evidence="1">Replication factor C large subunit</fullName>
    </submittedName>
</protein>
<keyword evidence="2" id="KW-1185">Reference proteome</keyword>
<reference evidence="1 2" key="1">
    <citation type="journal article" date="2018" name="Int. J. Syst. Evol. Microbiol.">
        <title>Methylomusa anaerophila gen. nov., sp. nov., an anaerobic methanol-utilizing bacterium isolated from a microbial fuel cell.</title>
        <authorList>
            <person name="Amano N."/>
            <person name="Yamamuro A."/>
            <person name="Miyahara M."/>
            <person name="Kouzuma A."/>
            <person name="Abe T."/>
            <person name="Watanabe K."/>
        </authorList>
    </citation>
    <scope>NUCLEOTIDE SEQUENCE [LARGE SCALE GENOMIC DNA]</scope>
    <source>
        <strain evidence="1 2">MMFC1</strain>
    </source>
</reference>
<dbReference type="Gene3D" id="3.40.50.300">
    <property type="entry name" value="P-loop containing nucleotide triphosphate hydrolases"/>
    <property type="match status" value="1"/>
</dbReference>
<dbReference type="EMBL" id="AP018449">
    <property type="protein sequence ID" value="BBB90733.1"/>
    <property type="molecule type" value="Genomic_DNA"/>
</dbReference>
<dbReference type="InterPro" id="IPR008533">
    <property type="entry name" value="DUF815"/>
</dbReference>
<name>A0A348AI35_9FIRM</name>
<dbReference type="AlphaFoldDB" id="A0A348AI35"/>
<evidence type="ECO:0000313" key="1">
    <source>
        <dbReference type="EMBL" id="BBB90733.1"/>
    </source>
</evidence>
<organism evidence="1 2">
    <name type="scientific">Methylomusa anaerophila</name>
    <dbReference type="NCBI Taxonomy" id="1930071"/>
    <lineage>
        <taxon>Bacteria</taxon>
        <taxon>Bacillati</taxon>
        <taxon>Bacillota</taxon>
        <taxon>Negativicutes</taxon>
        <taxon>Selenomonadales</taxon>
        <taxon>Sporomusaceae</taxon>
        <taxon>Methylomusa</taxon>
    </lineage>
</organism>
<accession>A0A348AI35</accession>
<dbReference type="CDD" id="cd00009">
    <property type="entry name" value="AAA"/>
    <property type="match status" value="1"/>
</dbReference>
<sequence length="414" mass="46475">MMTAITELNQLIIYRNLLANPVVKKLLLFLSGESSEDVRPAVVYDFIRQAEQLGLAGDVVKSYLLYLISVDENIFSAMAEKTNGQMGDSLFATARQDIAILKRFFDNALNHLPGLDMLRQYQPTSPQNHKALGELAAYFFASNAFSPDEAVRRLIAHYVQHGCGKAANVAFFRWDSDAGLQGVQNPDPIRLADIVGYEYQKSLLIGNTQAFLDGRPANNVLLVGDRGTGKSSSVKALVNEYYMNGLRLIEVPKYELRHLNKIMDLLPGRGKKYILFLDDLSFEENEAEFKYLKSVIEGGVGTKPENVLIYATSNRRHIIRENWSDSGEKSDDKHRGDTIQEKISLADRFGITLIYTAPSQDEYLQIVAGIAQRNNIGLSPAELRSEAIKWEMRHSGRSGRVARQFVQHLLGCRQ</sequence>
<gene>
    <name evidence="1" type="ORF">MAMMFC1_01394</name>
</gene>
<dbReference type="SUPFAM" id="SSF52540">
    <property type="entry name" value="P-loop containing nucleoside triphosphate hydrolases"/>
    <property type="match status" value="1"/>
</dbReference>
<dbReference type="InterPro" id="IPR027417">
    <property type="entry name" value="P-loop_NTPase"/>
</dbReference>
<dbReference type="PANTHER" id="PTHR42935">
    <property type="entry name" value="SLR0930 PROTEIN"/>
    <property type="match status" value="1"/>
</dbReference>
<proteinExistence type="predicted"/>
<dbReference type="PANTHER" id="PTHR42935:SF1">
    <property type="entry name" value="SLR0930 PROTEIN"/>
    <property type="match status" value="1"/>
</dbReference>
<dbReference type="KEGG" id="mana:MAMMFC1_01394"/>